<evidence type="ECO:0000256" key="10">
    <source>
        <dbReference type="RuleBase" id="RU361143"/>
    </source>
</evidence>
<feature type="chain" id="PRO_5005127326" description="Dolichyl-diphosphooligosaccharide--protein glycosyltransferase subunit 1" evidence="10">
    <location>
        <begin position="24"/>
        <end position="610"/>
    </location>
</feature>
<reference evidence="12 13" key="1">
    <citation type="journal article" date="2011" name="Science">
        <title>The Selaginella genome identifies genetic changes associated with the evolution of vascular plants.</title>
        <authorList>
            <person name="Banks J.A."/>
            <person name="Nishiyama T."/>
            <person name="Hasebe M."/>
            <person name="Bowman J.L."/>
            <person name="Gribskov M."/>
            <person name="dePamphilis C."/>
            <person name="Albert V.A."/>
            <person name="Aono N."/>
            <person name="Aoyama T."/>
            <person name="Ambrose B.A."/>
            <person name="Ashton N.W."/>
            <person name="Axtell M.J."/>
            <person name="Barker E."/>
            <person name="Barker M.S."/>
            <person name="Bennetzen J.L."/>
            <person name="Bonawitz N.D."/>
            <person name="Chapple C."/>
            <person name="Cheng C."/>
            <person name="Correa L.G."/>
            <person name="Dacre M."/>
            <person name="DeBarry J."/>
            <person name="Dreyer I."/>
            <person name="Elias M."/>
            <person name="Engstrom E.M."/>
            <person name="Estelle M."/>
            <person name="Feng L."/>
            <person name="Finet C."/>
            <person name="Floyd S.K."/>
            <person name="Frommer W.B."/>
            <person name="Fujita T."/>
            <person name="Gramzow L."/>
            <person name="Gutensohn M."/>
            <person name="Harholt J."/>
            <person name="Hattori M."/>
            <person name="Heyl A."/>
            <person name="Hirai T."/>
            <person name="Hiwatashi Y."/>
            <person name="Ishikawa M."/>
            <person name="Iwata M."/>
            <person name="Karol K.G."/>
            <person name="Koehler B."/>
            <person name="Kolukisaoglu U."/>
            <person name="Kubo M."/>
            <person name="Kurata T."/>
            <person name="Lalonde S."/>
            <person name="Li K."/>
            <person name="Li Y."/>
            <person name="Litt A."/>
            <person name="Lyons E."/>
            <person name="Manning G."/>
            <person name="Maruyama T."/>
            <person name="Michael T.P."/>
            <person name="Mikami K."/>
            <person name="Miyazaki S."/>
            <person name="Morinaga S."/>
            <person name="Murata T."/>
            <person name="Mueller-Roeber B."/>
            <person name="Nelson D.R."/>
            <person name="Obara M."/>
            <person name="Oguri Y."/>
            <person name="Olmstead R.G."/>
            <person name="Onodera N."/>
            <person name="Petersen B.L."/>
            <person name="Pils B."/>
            <person name="Prigge M."/>
            <person name="Rensing S.A."/>
            <person name="Riano-Pachon D.M."/>
            <person name="Roberts A.W."/>
            <person name="Sato Y."/>
            <person name="Scheller H.V."/>
            <person name="Schulz B."/>
            <person name="Schulz C."/>
            <person name="Shakirov E.V."/>
            <person name="Shibagaki N."/>
            <person name="Shinohara N."/>
            <person name="Shippen D.E."/>
            <person name="Soerensen I."/>
            <person name="Sotooka R."/>
            <person name="Sugimoto N."/>
            <person name="Sugita M."/>
            <person name="Sumikawa N."/>
            <person name="Tanurdzic M."/>
            <person name="Theissen G."/>
            <person name="Ulvskov P."/>
            <person name="Wakazuki S."/>
            <person name="Weng J.K."/>
            <person name="Willats W.W."/>
            <person name="Wipf D."/>
            <person name="Wolf P.G."/>
            <person name="Yang L."/>
            <person name="Zimmer A.D."/>
            <person name="Zhu Q."/>
            <person name="Mitros T."/>
            <person name="Hellsten U."/>
            <person name="Loque D."/>
            <person name="Otillar R."/>
            <person name="Salamov A."/>
            <person name="Schmutz J."/>
            <person name="Shapiro H."/>
            <person name="Lindquist E."/>
            <person name="Lucas S."/>
            <person name="Rokhsar D."/>
            <person name="Grigoriev I.V."/>
        </authorList>
    </citation>
    <scope>NUCLEOTIDE SEQUENCE [LARGE SCALE GENOMIC DNA]</scope>
</reference>
<dbReference type="Gramene" id="EFJ18851">
    <property type="protein sequence ID" value="EFJ18851"/>
    <property type="gene ID" value="SELMODRAFT_228671"/>
</dbReference>
<feature type="signal peptide" evidence="10">
    <location>
        <begin position="1"/>
        <end position="23"/>
    </location>
</feature>
<gene>
    <name evidence="12" type="ORF">SELMODRAFT_228671</name>
</gene>
<dbReference type="Pfam" id="PF04597">
    <property type="entry name" value="Ribophorin_I"/>
    <property type="match status" value="1"/>
</dbReference>
<dbReference type="PANTHER" id="PTHR21049:SF0">
    <property type="entry name" value="DOLICHYL-DIPHOSPHOOLIGOSACCHARIDE--PROTEIN GLYCOSYLTRANSFERASE SUBUNIT 1"/>
    <property type="match status" value="1"/>
</dbReference>
<dbReference type="UniPathway" id="UPA00378"/>
<evidence type="ECO:0000313" key="12">
    <source>
        <dbReference type="EMBL" id="EFJ18851.1"/>
    </source>
</evidence>
<comment type="subunit">
    <text evidence="10">Component of the oligosaccharyltransferase (OST) complex.</text>
</comment>
<dbReference type="Proteomes" id="UP000001514">
    <property type="component" value="Unassembled WGS sequence"/>
</dbReference>
<keyword evidence="7 10" id="KW-0256">Endoplasmic reticulum</keyword>
<evidence type="ECO:0000256" key="11">
    <source>
        <dbReference type="SAM" id="Coils"/>
    </source>
</evidence>
<dbReference type="InParanoid" id="D8S9N9"/>
<comment type="subcellular location">
    <subcellularLocation>
        <location evidence="2 10">Endoplasmic reticulum membrane</location>
        <topology evidence="2 10">Single-pass type I membrane protein</topology>
    </subcellularLocation>
</comment>
<comment type="similarity">
    <text evidence="4 10">Belongs to the OST1 family.</text>
</comment>
<accession>D8S9N9</accession>
<feature type="coiled-coil region" evidence="11">
    <location>
        <begin position="546"/>
        <end position="584"/>
    </location>
</feature>
<dbReference type="FunCoup" id="D8S9N9">
    <property type="interactions" value="5138"/>
</dbReference>
<evidence type="ECO:0000256" key="3">
    <source>
        <dbReference type="ARBA" id="ARBA00004922"/>
    </source>
</evidence>
<dbReference type="HOGENOM" id="CLU_031381_2_0_1"/>
<evidence type="ECO:0000256" key="1">
    <source>
        <dbReference type="ARBA" id="ARBA00002791"/>
    </source>
</evidence>
<comment type="pathway">
    <text evidence="3 10">Protein modification; protein glycosylation.</text>
</comment>
<dbReference type="eggNOG" id="KOG2291">
    <property type="taxonomic scope" value="Eukaryota"/>
</dbReference>
<evidence type="ECO:0000313" key="13">
    <source>
        <dbReference type="Proteomes" id="UP000001514"/>
    </source>
</evidence>
<evidence type="ECO:0000256" key="5">
    <source>
        <dbReference type="ARBA" id="ARBA00022692"/>
    </source>
</evidence>
<keyword evidence="13" id="KW-1185">Reference proteome</keyword>
<dbReference type="InterPro" id="IPR007676">
    <property type="entry name" value="Ribophorin_I"/>
</dbReference>
<sequence>MAASSLCLIGCVALWILAGTALAEDLVVAKLDRRVDLTSQVARTLVSFKIENSGSDPATKFLFALSKDQFDHLAFISAASVSVKGKSRTQSAPLTVKEVEKKEDPSSDAVYFEISLEKSLEQGQAATIDVQYALTHTLTPFPREIRQSETQLVLYHDSAYVLSPYLVKFQTTFFKLPGSRVESYTKVEPTKLGDKEIKYGPYENVSPLSQAPVTLQFENNRPFAVVETLEQEIEISHWGNVYVTENYHLKHTGARLKGGFSRLDYQAKGNGVSAFRYLAAILPPRAHSIYYRDEIGNISTSHVRNEPKRTIVEFEPRYPLFGGWQVKFTLGYSVPLQDFVFLAPDGSRYLNFTFGSPLVDVVVEKITTKVVLPEGSRDPSVEAPLALDEQHQEVKHSYLDTVGRKVVVLTKKNVVAEHNVPFQVKYKFNPLAMLAEPLMLIFGFFCFFLACMAYLHFDFPISKSSAAYQARLQQEEVLDLLQRFQKLMKRRLFEAEKLEAALRDLARTGDVAPCKASKKLVDPTLSKEVKAIHEALQATSRSSSVNSKVEALITKEKEKHERLLQKLNLTVDLYERKMSSKEIDSRLVPHEQKYTHLKSEVAELMDSLDD</sequence>
<keyword evidence="11" id="KW-0175">Coiled coil</keyword>
<dbReference type="OrthoDB" id="310030at2759"/>
<dbReference type="GO" id="GO:0018279">
    <property type="term" value="P:protein N-linked glycosylation via asparagine"/>
    <property type="evidence" value="ECO:0000318"/>
    <property type="project" value="GO_Central"/>
</dbReference>
<evidence type="ECO:0000256" key="7">
    <source>
        <dbReference type="ARBA" id="ARBA00022824"/>
    </source>
</evidence>
<name>D8S9N9_SELML</name>
<dbReference type="AlphaFoldDB" id="D8S9N9"/>
<evidence type="ECO:0000256" key="2">
    <source>
        <dbReference type="ARBA" id="ARBA00004115"/>
    </source>
</evidence>
<evidence type="ECO:0000256" key="9">
    <source>
        <dbReference type="ARBA" id="ARBA00023136"/>
    </source>
</evidence>
<keyword evidence="6 10" id="KW-0732">Signal</keyword>
<keyword evidence="9 10" id="KW-0472">Membrane</keyword>
<evidence type="ECO:0000256" key="6">
    <source>
        <dbReference type="ARBA" id="ARBA00022729"/>
    </source>
</evidence>
<feature type="transmembrane region" description="Helical" evidence="10">
    <location>
        <begin position="431"/>
        <end position="455"/>
    </location>
</feature>
<dbReference type="STRING" id="88036.D8S9N9"/>
<dbReference type="EMBL" id="GL377608">
    <property type="protein sequence ID" value="EFJ18851.1"/>
    <property type="molecule type" value="Genomic_DNA"/>
</dbReference>
<keyword evidence="8 10" id="KW-1133">Transmembrane helix</keyword>
<protein>
    <recommendedName>
        <fullName evidence="10">Dolichyl-diphosphooligosaccharide--protein glycosyltransferase subunit 1</fullName>
    </recommendedName>
</protein>
<dbReference type="KEGG" id="smo:SELMODRAFT_228671"/>
<keyword evidence="5 10" id="KW-0812">Transmembrane</keyword>
<evidence type="ECO:0000256" key="4">
    <source>
        <dbReference type="ARBA" id="ARBA00008905"/>
    </source>
</evidence>
<proteinExistence type="inferred from homology"/>
<dbReference type="PANTHER" id="PTHR21049">
    <property type="entry name" value="RIBOPHORIN I"/>
    <property type="match status" value="1"/>
</dbReference>
<organism evidence="13">
    <name type="scientific">Selaginella moellendorffii</name>
    <name type="common">Spikemoss</name>
    <dbReference type="NCBI Taxonomy" id="88036"/>
    <lineage>
        <taxon>Eukaryota</taxon>
        <taxon>Viridiplantae</taxon>
        <taxon>Streptophyta</taxon>
        <taxon>Embryophyta</taxon>
        <taxon>Tracheophyta</taxon>
        <taxon>Lycopodiopsida</taxon>
        <taxon>Selaginellales</taxon>
        <taxon>Selaginellaceae</taxon>
        <taxon>Selaginella</taxon>
    </lineage>
</organism>
<evidence type="ECO:0000256" key="8">
    <source>
        <dbReference type="ARBA" id="ARBA00022989"/>
    </source>
</evidence>
<dbReference type="GO" id="GO:0008250">
    <property type="term" value="C:oligosaccharyltransferase complex"/>
    <property type="evidence" value="ECO:0000318"/>
    <property type="project" value="GO_Central"/>
</dbReference>
<comment type="function">
    <text evidence="1 10">Subunit of the oligosaccharyl transferase (OST) complex that catalyzes the initial transfer of a defined glycan (Glc(3)Man(9)GlcNAc(2) in eukaryotes) from the lipid carrier dolichol-pyrophosphate to an asparagine residue within an Asn-X-Ser/Thr consensus motif in nascent polypeptide chains, the first step in protein N-glycosylation. N-glycosylation occurs cotranslationally and the complex associates with the Sec61 complex at the channel-forming translocon complex that mediates protein translocation across the endoplasmic reticulum (ER). All subunits are required for a maximal enzyme activity.</text>
</comment>